<feature type="region of interest" description="Disordered" evidence="6">
    <location>
        <begin position="214"/>
        <end position="236"/>
    </location>
</feature>
<gene>
    <name evidence="8" type="ORF">PHJA_001537200</name>
</gene>
<evidence type="ECO:0000256" key="1">
    <source>
        <dbReference type="ARBA" id="ARBA00004123"/>
    </source>
</evidence>
<dbReference type="Pfam" id="PF22754">
    <property type="entry name" value="bHLH-TF_ACT-like_plant"/>
    <property type="match status" value="1"/>
</dbReference>
<dbReference type="InterPro" id="IPR054502">
    <property type="entry name" value="bHLH-TF_ACT-like_plant"/>
</dbReference>
<dbReference type="AlphaFoldDB" id="A0A830C4D5"/>
<evidence type="ECO:0000256" key="6">
    <source>
        <dbReference type="SAM" id="MobiDB-lite"/>
    </source>
</evidence>
<proteinExistence type="predicted"/>
<dbReference type="OrthoDB" id="1890947at2759"/>
<feature type="region of interest" description="Disordered" evidence="6">
    <location>
        <begin position="1"/>
        <end position="25"/>
    </location>
</feature>
<dbReference type="EMBL" id="BMAC01000330">
    <property type="protein sequence ID" value="GFP93929.1"/>
    <property type="molecule type" value="Genomic_DNA"/>
</dbReference>
<organism evidence="8 9">
    <name type="scientific">Phtheirospermum japonicum</name>
    <dbReference type="NCBI Taxonomy" id="374723"/>
    <lineage>
        <taxon>Eukaryota</taxon>
        <taxon>Viridiplantae</taxon>
        <taxon>Streptophyta</taxon>
        <taxon>Embryophyta</taxon>
        <taxon>Tracheophyta</taxon>
        <taxon>Spermatophyta</taxon>
        <taxon>Magnoliopsida</taxon>
        <taxon>eudicotyledons</taxon>
        <taxon>Gunneridae</taxon>
        <taxon>Pentapetalae</taxon>
        <taxon>asterids</taxon>
        <taxon>lamiids</taxon>
        <taxon>Lamiales</taxon>
        <taxon>Orobanchaceae</taxon>
        <taxon>Orobanchaceae incertae sedis</taxon>
        <taxon>Phtheirospermum</taxon>
    </lineage>
</organism>
<evidence type="ECO:0000256" key="2">
    <source>
        <dbReference type="ARBA" id="ARBA00023015"/>
    </source>
</evidence>
<evidence type="ECO:0000313" key="8">
    <source>
        <dbReference type="EMBL" id="GFP93929.1"/>
    </source>
</evidence>
<dbReference type="Gene3D" id="4.10.280.10">
    <property type="entry name" value="Helix-loop-helix DNA-binding domain"/>
    <property type="match status" value="1"/>
</dbReference>
<dbReference type="CDD" id="cd11443">
    <property type="entry name" value="bHLH_AtAMS_like"/>
    <property type="match status" value="1"/>
</dbReference>
<feature type="region of interest" description="Disordered" evidence="6">
    <location>
        <begin position="113"/>
        <end position="159"/>
    </location>
</feature>
<dbReference type="SMART" id="SM00353">
    <property type="entry name" value="HLH"/>
    <property type="match status" value="1"/>
</dbReference>
<evidence type="ECO:0000256" key="3">
    <source>
        <dbReference type="ARBA" id="ARBA00023163"/>
    </source>
</evidence>
<comment type="subcellular location">
    <subcellularLocation>
        <location evidence="1">Nucleus</location>
    </subcellularLocation>
</comment>
<feature type="compositionally biased region" description="Polar residues" evidence="6">
    <location>
        <begin position="219"/>
        <end position="231"/>
    </location>
</feature>
<keyword evidence="9" id="KW-1185">Reference proteome</keyword>
<keyword evidence="4" id="KW-0539">Nucleus</keyword>
<comment type="caution">
    <text evidence="8">The sequence shown here is derived from an EMBL/GenBank/DDBJ whole genome shotgun (WGS) entry which is preliminary data.</text>
</comment>
<keyword evidence="5" id="KW-0175">Coiled coil</keyword>
<dbReference type="PROSITE" id="PS50888">
    <property type="entry name" value="BHLH"/>
    <property type="match status" value="1"/>
</dbReference>
<evidence type="ECO:0000259" key="7">
    <source>
        <dbReference type="PROSITE" id="PS50888"/>
    </source>
</evidence>
<accession>A0A830C4D5</accession>
<dbReference type="GO" id="GO:0005634">
    <property type="term" value="C:nucleus"/>
    <property type="evidence" value="ECO:0007669"/>
    <property type="project" value="UniProtKB-SubCell"/>
</dbReference>
<protein>
    <submittedName>
        <fullName evidence="8">Transcription factor aborted microspores</fullName>
    </submittedName>
</protein>
<evidence type="ECO:0000256" key="5">
    <source>
        <dbReference type="SAM" id="Coils"/>
    </source>
</evidence>
<feature type="domain" description="BHLH" evidence="7">
    <location>
        <begin position="147"/>
        <end position="196"/>
    </location>
</feature>
<dbReference type="SUPFAM" id="SSF47459">
    <property type="entry name" value="HLH, helix-loop-helix DNA-binding domain"/>
    <property type="match status" value="1"/>
</dbReference>
<evidence type="ECO:0000313" key="9">
    <source>
        <dbReference type="Proteomes" id="UP000653305"/>
    </source>
</evidence>
<dbReference type="PANTHER" id="PTHR31945:SF11">
    <property type="entry name" value="TRANSCRIPTION FACTOR ABORTED MICROSPORES"/>
    <property type="match status" value="1"/>
</dbReference>
<dbReference type="GO" id="GO:0046983">
    <property type="term" value="F:protein dimerization activity"/>
    <property type="evidence" value="ECO:0007669"/>
    <property type="project" value="InterPro"/>
</dbReference>
<dbReference type="Proteomes" id="UP000653305">
    <property type="component" value="Unassembled WGS sequence"/>
</dbReference>
<dbReference type="GO" id="GO:0043565">
    <property type="term" value="F:sequence-specific DNA binding"/>
    <property type="evidence" value="ECO:0007669"/>
    <property type="project" value="TreeGrafter"/>
</dbReference>
<name>A0A830C4D5_9LAMI</name>
<dbReference type="PANTHER" id="PTHR31945">
    <property type="entry name" value="TRANSCRIPTION FACTOR SCREAM2-RELATED"/>
    <property type="match status" value="1"/>
</dbReference>
<dbReference type="InterPro" id="IPR051358">
    <property type="entry name" value="TF_AMS/ICE1/BHLH6-like"/>
</dbReference>
<keyword evidence="3" id="KW-0804">Transcription</keyword>
<reference evidence="8" key="1">
    <citation type="submission" date="2020-07" db="EMBL/GenBank/DDBJ databases">
        <title>Ethylene signaling mediates host invasion by parasitic plants.</title>
        <authorList>
            <person name="Yoshida S."/>
        </authorList>
    </citation>
    <scope>NUCLEOTIDE SEQUENCE</scope>
    <source>
        <strain evidence="8">Okayama</strain>
    </source>
</reference>
<dbReference type="GO" id="GO:0003700">
    <property type="term" value="F:DNA-binding transcription factor activity"/>
    <property type="evidence" value="ECO:0007669"/>
    <property type="project" value="TreeGrafter"/>
</dbReference>
<evidence type="ECO:0000256" key="4">
    <source>
        <dbReference type="ARBA" id="ARBA00023242"/>
    </source>
</evidence>
<feature type="coiled-coil region" evidence="5">
    <location>
        <begin position="186"/>
        <end position="213"/>
    </location>
</feature>
<dbReference type="InterPro" id="IPR011598">
    <property type="entry name" value="bHLH_dom"/>
</dbReference>
<dbReference type="Pfam" id="PF00010">
    <property type="entry name" value="HLH"/>
    <property type="match status" value="1"/>
</dbReference>
<sequence length="347" mass="39362">MSNSGTTVESFSSDPNAQKDNNNNNPLITLFQQQIISSSKENSDLPQDISVDRINLCTLENNNGIFLEGPAYESSIFTPSVENGVQEFETMTQSSMRNNSSRASRWTTVDDQMNEDSFICDNNNRSDDSDPNDDEDDAKYRRRTGKGPQSKNLVAERKRRKKLNDRLYSLRALVPKISKLDRASILGDAIEYVNELKQQVEDLQIELEEHSDNEGLRKTGNNDINQNNVTPGTVMHRNGMKRGPKREHQNCMNGFHNNNTVVNDVSNKNQELDSTYDHKVQQMEPQVEVFQIDGNEFFVKVFCEHKSGGFVRLMEALNSMGLEVTNVNSTRHTCLVSTIFKLEVKPS</sequence>
<dbReference type="InterPro" id="IPR036638">
    <property type="entry name" value="HLH_DNA-bd_sf"/>
</dbReference>
<keyword evidence="2" id="KW-0805">Transcription regulation</keyword>